<sequence>MLSCGVVEMHICQAPYRELHHSILNYQATNLYGEVLYPWWENAVSIKAWLRDFASRNGSPIPEASYEDLFQLYALDRVNELLFLRFQHGQADGSSWWGP</sequence>
<dbReference type="EMBL" id="BLAY01000209">
    <property type="protein sequence ID" value="GET43257.1"/>
    <property type="molecule type" value="Genomic_DNA"/>
</dbReference>
<organism evidence="1 2">
    <name type="scientific">Microseira wollei NIES-4236</name>
    <dbReference type="NCBI Taxonomy" id="2530354"/>
    <lineage>
        <taxon>Bacteria</taxon>
        <taxon>Bacillati</taxon>
        <taxon>Cyanobacteriota</taxon>
        <taxon>Cyanophyceae</taxon>
        <taxon>Oscillatoriophycideae</taxon>
        <taxon>Aerosakkonematales</taxon>
        <taxon>Aerosakkonemataceae</taxon>
        <taxon>Microseira</taxon>
    </lineage>
</organism>
<protein>
    <submittedName>
        <fullName evidence="1">Uncharacterized protein</fullName>
    </submittedName>
</protein>
<reference evidence="1" key="1">
    <citation type="submission" date="2019-10" db="EMBL/GenBank/DDBJ databases">
        <title>Draft genome sequece of Microseira wollei NIES-4236.</title>
        <authorList>
            <person name="Yamaguchi H."/>
            <person name="Suzuki S."/>
            <person name="Kawachi M."/>
        </authorList>
    </citation>
    <scope>NUCLEOTIDE SEQUENCE</scope>
    <source>
        <strain evidence="1">NIES-4236</strain>
    </source>
</reference>
<dbReference type="AlphaFoldDB" id="A0AAV3XTA6"/>
<name>A0AAV3XTA6_9CYAN</name>
<comment type="caution">
    <text evidence="1">The sequence shown here is derived from an EMBL/GenBank/DDBJ whole genome shotgun (WGS) entry which is preliminary data.</text>
</comment>
<proteinExistence type="predicted"/>
<accession>A0AAV3XTA6</accession>
<evidence type="ECO:0000313" key="2">
    <source>
        <dbReference type="Proteomes" id="UP001050975"/>
    </source>
</evidence>
<evidence type="ECO:0000313" key="1">
    <source>
        <dbReference type="EMBL" id="GET43257.1"/>
    </source>
</evidence>
<gene>
    <name evidence="1" type="ORF">MiSe_80790</name>
</gene>
<dbReference type="Proteomes" id="UP001050975">
    <property type="component" value="Unassembled WGS sequence"/>
</dbReference>
<keyword evidence="2" id="KW-1185">Reference proteome</keyword>